<name>A0ABP7FGP5_9ACTN</name>
<dbReference type="InterPro" id="IPR034660">
    <property type="entry name" value="DinB/YfiT-like"/>
</dbReference>
<organism evidence="2 3">
    <name type="scientific">Salinactinospora qingdaonensis</name>
    <dbReference type="NCBI Taxonomy" id="702744"/>
    <lineage>
        <taxon>Bacteria</taxon>
        <taxon>Bacillati</taxon>
        <taxon>Actinomycetota</taxon>
        <taxon>Actinomycetes</taxon>
        <taxon>Streptosporangiales</taxon>
        <taxon>Nocardiopsidaceae</taxon>
        <taxon>Salinactinospora</taxon>
    </lineage>
</organism>
<dbReference type="EMBL" id="BAABDD010000006">
    <property type="protein sequence ID" value="GAA3738673.1"/>
    <property type="molecule type" value="Genomic_DNA"/>
</dbReference>
<dbReference type="Pfam" id="PF11716">
    <property type="entry name" value="MDMPI_N"/>
    <property type="match status" value="1"/>
</dbReference>
<dbReference type="NCBIfam" id="TIGR03086">
    <property type="entry name" value="TIGR03086 family metal-binding protein"/>
    <property type="match status" value="1"/>
</dbReference>
<dbReference type="InterPro" id="IPR017517">
    <property type="entry name" value="Maleyloyr_isom"/>
</dbReference>
<evidence type="ECO:0000259" key="1">
    <source>
        <dbReference type="Pfam" id="PF11716"/>
    </source>
</evidence>
<protein>
    <submittedName>
        <fullName evidence="2">TIGR03086 family metal-binding protein</fullName>
    </submittedName>
</protein>
<dbReference type="SUPFAM" id="SSF109854">
    <property type="entry name" value="DinB/YfiT-like putative metalloenzymes"/>
    <property type="match status" value="1"/>
</dbReference>
<dbReference type="NCBIfam" id="TIGR03083">
    <property type="entry name" value="maleylpyruvate isomerase family mycothiol-dependent enzyme"/>
    <property type="match status" value="1"/>
</dbReference>
<dbReference type="RefSeq" id="WP_344969535.1">
    <property type="nucleotide sequence ID" value="NZ_BAABDD010000006.1"/>
</dbReference>
<gene>
    <name evidence="2" type="ORF">GCM10022402_18210</name>
</gene>
<comment type="caution">
    <text evidence="2">The sequence shown here is derived from an EMBL/GenBank/DDBJ whole genome shotgun (WGS) entry which is preliminary data.</text>
</comment>
<dbReference type="InterPro" id="IPR024344">
    <property type="entry name" value="MDMPI_metal-binding"/>
</dbReference>
<evidence type="ECO:0000313" key="3">
    <source>
        <dbReference type="Proteomes" id="UP001500908"/>
    </source>
</evidence>
<keyword evidence="3" id="KW-1185">Reference proteome</keyword>
<reference evidence="3" key="1">
    <citation type="journal article" date="2019" name="Int. J. Syst. Evol. Microbiol.">
        <title>The Global Catalogue of Microorganisms (GCM) 10K type strain sequencing project: providing services to taxonomists for standard genome sequencing and annotation.</title>
        <authorList>
            <consortium name="The Broad Institute Genomics Platform"/>
            <consortium name="The Broad Institute Genome Sequencing Center for Infectious Disease"/>
            <person name="Wu L."/>
            <person name="Ma J."/>
        </authorList>
    </citation>
    <scope>NUCLEOTIDE SEQUENCE [LARGE SCALE GENOMIC DNA]</scope>
    <source>
        <strain evidence="3">JCM 17137</strain>
    </source>
</reference>
<dbReference type="Proteomes" id="UP001500908">
    <property type="component" value="Unassembled WGS sequence"/>
</dbReference>
<proteinExistence type="predicted"/>
<evidence type="ECO:0000313" key="2">
    <source>
        <dbReference type="EMBL" id="GAA3738673.1"/>
    </source>
</evidence>
<sequence>MSQPLDLEPAVRRMQAVVSGIADSQLADPTPCEGTSVGDLLDHVVALTLAFRHAAEKSASPETGPPPEPTAANLPADWRELLAYRLDALVAAWREPAAWEGTTVAGGVELPAHEAGVVAVNELVVHGWDLARATGQSYECDPASAEASFAFASQVPDDPKARKGLFGPVVDVADDAPLFDRALGFSGRDPSWRP</sequence>
<dbReference type="Gene3D" id="1.20.120.450">
    <property type="entry name" value="dinb family like domain"/>
    <property type="match status" value="1"/>
</dbReference>
<accession>A0ABP7FGP5</accession>
<dbReference type="InterPro" id="IPR017520">
    <property type="entry name" value="CHP03086"/>
</dbReference>
<feature type="domain" description="Mycothiol-dependent maleylpyruvate isomerase metal-binding" evidence="1">
    <location>
        <begin position="8"/>
        <end position="131"/>
    </location>
</feature>